<gene>
    <name evidence="1" type="ORF">EK21DRAFT_112377</name>
</gene>
<dbReference type="PANTHER" id="PTHR40788">
    <property type="entry name" value="CLR5 DOMAIN-CONTAINING PROTEIN-RELATED"/>
    <property type="match status" value="1"/>
</dbReference>
<organism evidence="1 2">
    <name type="scientific">Setomelanomma holmii</name>
    <dbReference type="NCBI Taxonomy" id="210430"/>
    <lineage>
        <taxon>Eukaryota</taxon>
        <taxon>Fungi</taxon>
        <taxon>Dikarya</taxon>
        <taxon>Ascomycota</taxon>
        <taxon>Pezizomycotina</taxon>
        <taxon>Dothideomycetes</taxon>
        <taxon>Pleosporomycetidae</taxon>
        <taxon>Pleosporales</taxon>
        <taxon>Pleosporineae</taxon>
        <taxon>Phaeosphaeriaceae</taxon>
        <taxon>Setomelanomma</taxon>
    </lineage>
</organism>
<dbReference type="OrthoDB" id="2922289at2759"/>
<accession>A0A9P4LNG5</accession>
<protein>
    <submittedName>
        <fullName evidence="1">Uncharacterized protein</fullName>
    </submittedName>
</protein>
<name>A0A9P4LNG5_9PLEO</name>
<comment type="caution">
    <text evidence="1">The sequence shown here is derived from an EMBL/GenBank/DDBJ whole genome shotgun (WGS) entry which is preliminary data.</text>
</comment>
<dbReference type="EMBL" id="ML978195">
    <property type="protein sequence ID" value="KAF2029894.1"/>
    <property type="molecule type" value="Genomic_DNA"/>
</dbReference>
<proteinExistence type="predicted"/>
<dbReference type="AlphaFoldDB" id="A0A9P4LNG5"/>
<evidence type="ECO:0000313" key="1">
    <source>
        <dbReference type="EMBL" id="KAF2029894.1"/>
    </source>
</evidence>
<dbReference type="Proteomes" id="UP000799777">
    <property type="component" value="Unassembled WGS sequence"/>
</dbReference>
<dbReference type="PANTHER" id="PTHR40788:SF2">
    <property type="entry name" value="CLR5 DOMAIN-CONTAINING PROTEIN"/>
    <property type="match status" value="1"/>
</dbReference>
<evidence type="ECO:0000313" key="2">
    <source>
        <dbReference type="Proteomes" id="UP000799777"/>
    </source>
</evidence>
<sequence>MTIQRALALQVEYDEHMHRMSPSETEVDRVMQKQASQIPSSDHTPITEYRERAEVFSEHIFQDQHGPDINRRHRPDLERMMSGRDDTTGEKCAKFGQGEYSLPYINLEDLLQPKNFLMLLNSRGRHDPDEFAYSDLELAPLFKLRKEFLALRKESVTMAFIGRKSAQSYEQFIEWKDDFAAIESMKAGRTVHVEHGMQILIIQESVWRFLANCLRILLVDVFKDGVPLDLEPQLEPPPLTSNNDSLTCLDIISREAPYQLPSKLDIPRLQAPASAQKDHAVDHAISLREDPGYFVEMTERYRSHRPHFLLDQYGCSHPMPKVLQVTAKRRGRWQPMRTVLFSSGMNFKSASPSSKIIHRKAMAETRYFLEKISLDLIDVLKAAFRSSSPLRSCHYREDVGDGTMNMCRVMISSNIDTKDEVLMHVLMLIQIFGDKGTREFVSLHSILDEFEHLMQDEPRAKTLITQHVASTLSQLSVMSECLHHLHLFQPWARKVENMIEDNRARYLGGYEVVIRPWDVINKVAEKFVDPKLFKLGNPKDGKFDYPAEKRCTRETVKAMIAAEAALDAFWRAANAHWVRYTGTTPVALVKHVIGDRVLHRTPFWIEPATSPPSEQEDISTYTKSDPFFGHAHDMSKQITGNFKKLEISAKEKQKTRGLIAKEHNVTTVLNDQPEVTSSKPIIAVDKRAAKVFNSLFHSPDSPNQPGEVAWPDFLHAMVKAGFGAEKLQGSAWHFTPHNLRCRRIDPVPRASSGQQVAFHLGSSLQPSAS</sequence>
<reference evidence="1" key="1">
    <citation type="journal article" date="2020" name="Stud. Mycol.">
        <title>101 Dothideomycetes genomes: a test case for predicting lifestyles and emergence of pathogens.</title>
        <authorList>
            <person name="Haridas S."/>
            <person name="Albert R."/>
            <person name="Binder M."/>
            <person name="Bloem J."/>
            <person name="Labutti K."/>
            <person name="Salamov A."/>
            <person name="Andreopoulos B."/>
            <person name="Baker S."/>
            <person name="Barry K."/>
            <person name="Bills G."/>
            <person name="Bluhm B."/>
            <person name="Cannon C."/>
            <person name="Castanera R."/>
            <person name="Culley D."/>
            <person name="Daum C."/>
            <person name="Ezra D."/>
            <person name="Gonzalez J."/>
            <person name="Henrissat B."/>
            <person name="Kuo A."/>
            <person name="Liang C."/>
            <person name="Lipzen A."/>
            <person name="Lutzoni F."/>
            <person name="Magnuson J."/>
            <person name="Mondo S."/>
            <person name="Nolan M."/>
            <person name="Ohm R."/>
            <person name="Pangilinan J."/>
            <person name="Park H.-J."/>
            <person name="Ramirez L."/>
            <person name="Alfaro M."/>
            <person name="Sun H."/>
            <person name="Tritt A."/>
            <person name="Yoshinaga Y."/>
            <person name="Zwiers L.-H."/>
            <person name="Turgeon B."/>
            <person name="Goodwin S."/>
            <person name="Spatafora J."/>
            <person name="Crous P."/>
            <person name="Grigoriev I."/>
        </authorList>
    </citation>
    <scope>NUCLEOTIDE SEQUENCE</scope>
    <source>
        <strain evidence="1">CBS 110217</strain>
    </source>
</reference>
<keyword evidence="2" id="KW-1185">Reference proteome</keyword>